<evidence type="ECO:0000313" key="3">
    <source>
        <dbReference type="Proteomes" id="UP000694409"/>
    </source>
</evidence>
<accession>A0A8C9NH59</accession>
<reference evidence="2" key="2">
    <citation type="submission" date="2025-09" db="UniProtKB">
        <authorList>
            <consortium name="Ensembl"/>
        </authorList>
    </citation>
    <scope>IDENTIFICATION</scope>
</reference>
<dbReference type="AlphaFoldDB" id="A0A8C9NH59"/>
<evidence type="ECO:0000256" key="1">
    <source>
        <dbReference type="SAM" id="MobiDB-lite"/>
    </source>
</evidence>
<keyword evidence="3" id="KW-1185">Reference proteome</keyword>
<feature type="region of interest" description="Disordered" evidence="1">
    <location>
        <begin position="71"/>
        <end position="98"/>
    </location>
</feature>
<sequence length="98" mass="11138">MSYDWNYQRQKIPTGIASALKRCYQHLNSQEKNSSSEWKCLVLPPSICSSSMSPWQLSLPDWRCQGCQRRGFSSPHVSPQSQNTHLTHLSSCQLSLPA</sequence>
<dbReference type="Proteomes" id="UP000694409">
    <property type="component" value="Unassembled WGS sequence"/>
</dbReference>
<dbReference type="Ensembl" id="ENSSCAT00000020306.1">
    <property type="protein sequence ID" value="ENSSCAP00000018146.1"/>
    <property type="gene ID" value="ENSSCAG00000013150.1"/>
</dbReference>
<evidence type="ECO:0000313" key="2">
    <source>
        <dbReference type="Ensembl" id="ENSSCAP00000018146.1"/>
    </source>
</evidence>
<organism evidence="2 3">
    <name type="scientific">Serinus canaria</name>
    <name type="common">Island canary</name>
    <name type="synonym">Fringilla canaria</name>
    <dbReference type="NCBI Taxonomy" id="9135"/>
    <lineage>
        <taxon>Eukaryota</taxon>
        <taxon>Metazoa</taxon>
        <taxon>Chordata</taxon>
        <taxon>Craniata</taxon>
        <taxon>Vertebrata</taxon>
        <taxon>Euteleostomi</taxon>
        <taxon>Archelosauria</taxon>
        <taxon>Archosauria</taxon>
        <taxon>Dinosauria</taxon>
        <taxon>Saurischia</taxon>
        <taxon>Theropoda</taxon>
        <taxon>Coelurosauria</taxon>
        <taxon>Aves</taxon>
        <taxon>Neognathae</taxon>
        <taxon>Neoaves</taxon>
        <taxon>Telluraves</taxon>
        <taxon>Australaves</taxon>
        <taxon>Passeriformes</taxon>
        <taxon>Passeroidea</taxon>
        <taxon>Fringillidae</taxon>
        <taxon>Carduelinae</taxon>
        <taxon>Serinus</taxon>
    </lineage>
</organism>
<proteinExistence type="predicted"/>
<name>A0A8C9NH59_SERCA</name>
<feature type="compositionally biased region" description="Polar residues" evidence="1">
    <location>
        <begin position="75"/>
        <end position="98"/>
    </location>
</feature>
<reference evidence="2" key="1">
    <citation type="submission" date="2025-08" db="UniProtKB">
        <authorList>
            <consortium name="Ensembl"/>
        </authorList>
    </citation>
    <scope>IDENTIFICATION</scope>
</reference>
<dbReference type="GeneTree" id="ENSGT01000000220229"/>
<protein>
    <submittedName>
        <fullName evidence="2">Uncharacterized protein</fullName>
    </submittedName>
</protein>